<accession>A0A0A8YQ50</accession>
<reference evidence="2" key="1">
    <citation type="submission" date="2014-09" db="EMBL/GenBank/DDBJ databases">
        <authorList>
            <person name="Magalhaes I.L.F."/>
            <person name="Oliveira U."/>
            <person name="Santos F.R."/>
            <person name="Vidigal T.H.D.A."/>
            <person name="Brescovit A.D."/>
            <person name="Santos A.J."/>
        </authorList>
    </citation>
    <scope>NUCLEOTIDE SEQUENCE</scope>
    <source>
        <tissue evidence="2">Shoot tissue taken approximately 20 cm above the soil surface</tissue>
    </source>
</reference>
<reference evidence="2" key="2">
    <citation type="journal article" date="2015" name="Data Brief">
        <title>Shoot transcriptome of the giant reed, Arundo donax.</title>
        <authorList>
            <person name="Barrero R.A."/>
            <person name="Guerrero F.D."/>
            <person name="Moolhuijzen P."/>
            <person name="Goolsby J.A."/>
            <person name="Tidwell J."/>
            <person name="Bellgard S.E."/>
            <person name="Bellgard M.I."/>
        </authorList>
    </citation>
    <scope>NUCLEOTIDE SEQUENCE</scope>
    <source>
        <tissue evidence="2">Shoot tissue taken approximately 20 cm above the soil surface</tissue>
    </source>
</reference>
<sequence length="171" mass="18678">MGGFFFTFAVSKQTAQGCSDISAGAHLNLEGLCGHRAIIHSILHGIKFIITNTDGAVSHVILNQMRFFETITPAAPMDTLVIIASGLRVGLIKDRDAYRAILQRTRFFVNSAVANALCIIVSRLGPSGTNQPRNAYEQHDKRNTSTSDKKTRETLHGERRGICVGAAIRQQ</sequence>
<organism evidence="2">
    <name type="scientific">Arundo donax</name>
    <name type="common">Giant reed</name>
    <name type="synonym">Donax arundinaceus</name>
    <dbReference type="NCBI Taxonomy" id="35708"/>
    <lineage>
        <taxon>Eukaryota</taxon>
        <taxon>Viridiplantae</taxon>
        <taxon>Streptophyta</taxon>
        <taxon>Embryophyta</taxon>
        <taxon>Tracheophyta</taxon>
        <taxon>Spermatophyta</taxon>
        <taxon>Magnoliopsida</taxon>
        <taxon>Liliopsida</taxon>
        <taxon>Poales</taxon>
        <taxon>Poaceae</taxon>
        <taxon>PACMAD clade</taxon>
        <taxon>Arundinoideae</taxon>
        <taxon>Arundineae</taxon>
        <taxon>Arundo</taxon>
    </lineage>
</organism>
<proteinExistence type="predicted"/>
<evidence type="ECO:0000256" key="1">
    <source>
        <dbReference type="SAM" id="MobiDB-lite"/>
    </source>
</evidence>
<name>A0A0A8YQ50_ARUDO</name>
<feature type="region of interest" description="Disordered" evidence="1">
    <location>
        <begin position="130"/>
        <end position="156"/>
    </location>
</feature>
<dbReference type="EMBL" id="GBRH01270890">
    <property type="protein sequence ID" value="JAD27005.1"/>
    <property type="molecule type" value="Transcribed_RNA"/>
</dbReference>
<feature type="compositionally biased region" description="Basic and acidic residues" evidence="1">
    <location>
        <begin position="136"/>
        <end position="156"/>
    </location>
</feature>
<evidence type="ECO:0000313" key="2">
    <source>
        <dbReference type="EMBL" id="JAD27005.1"/>
    </source>
</evidence>
<dbReference type="AlphaFoldDB" id="A0A0A8YQ50"/>
<protein>
    <submittedName>
        <fullName evidence="2">Uncharacterized protein</fullName>
    </submittedName>
</protein>